<keyword evidence="2" id="KW-0012">Acyltransferase</keyword>
<dbReference type="Gene3D" id="3.40.630.30">
    <property type="match status" value="1"/>
</dbReference>
<evidence type="ECO:0000256" key="2">
    <source>
        <dbReference type="ARBA" id="ARBA00023315"/>
    </source>
</evidence>
<dbReference type="SUPFAM" id="SSF55729">
    <property type="entry name" value="Acyl-CoA N-acyltransferases (Nat)"/>
    <property type="match status" value="1"/>
</dbReference>
<evidence type="ECO:0000256" key="1">
    <source>
        <dbReference type="ARBA" id="ARBA00022679"/>
    </source>
</evidence>
<dbReference type="Pfam" id="PF00583">
    <property type="entry name" value="Acetyltransf_1"/>
    <property type="match status" value="1"/>
</dbReference>
<keyword evidence="1" id="KW-0808">Transferase</keyword>
<dbReference type="PANTHER" id="PTHR43877">
    <property type="entry name" value="AMINOALKYLPHOSPHONATE N-ACETYLTRANSFERASE-RELATED-RELATED"/>
    <property type="match status" value="1"/>
</dbReference>
<evidence type="ECO:0000259" key="3">
    <source>
        <dbReference type="PROSITE" id="PS51186"/>
    </source>
</evidence>
<dbReference type="InterPro" id="IPR050832">
    <property type="entry name" value="Bact_Acetyltransf"/>
</dbReference>
<gene>
    <name evidence="4" type="ORF">OHU69_10715</name>
</gene>
<dbReference type="InterPro" id="IPR000182">
    <property type="entry name" value="GNAT_dom"/>
</dbReference>
<reference evidence="4" key="1">
    <citation type="submission" date="2022-10" db="EMBL/GenBank/DDBJ databases">
        <title>The complete genomes of actinobacterial strains from the NBC collection.</title>
        <authorList>
            <person name="Joergensen T.S."/>
            <person name="Alvarez Arevalo M."/>
            <person name="Sterndorff E.B."/>
            <person name="Faurdal D."/>
            <person name="Vuksanovic O."/>
            <person name="Mourched A.-S."/>
            <person name="Charusanti P."/>
            <person name="Shaw S."/>
            <person name="Blin K."/>
            <person name="Weber T."/>
        </authorList>
    </citation>
    <scope>NUCLEOTIDE SEQUENCE</scope>
    <source>
        <strain evidence="4">NBC_00119</strain>
    </source>
</reference>
<organism evidence="4">
    <name type="scientific">Streptomyces sp. NBC_00119</name>
    <dbReference type="NCBI Taxonomy" id="2975659"/>
    <lineage>
        <taxon>Bacteria</taxon>
        <taxon>Bacillati</taxon>
        <taxon>Actinomycetota</taxon>
        <taxon>Actinomycetes</taxon>
        <taxon>Kitasatosporales</taxon>
        <taxon>Streptomycetaceae</taxon>
        <taxon>Streptomyces</taxon>
    </lineage>
</organism>
<dbReference type="PROSITE" id="PS51186">
    <property type="entry name" value="GNAT"/>
    <property type="match status" value="1"/>
</dbReference>
<dbReference type="PANTHER" id="PTHR43877:SF5">
    <property type="entry name" value="BLL8307 PROTEIN"/>
    <property type="match status" value="1"/>
</dbReference>
<feature type="domain" description="N-acetyltransferase" evidence="3">
    <location>
        <begin position="3"/>
        <end position="151"/>
    </location>
</feature>
<dbReference type="CDD" id="cd04301">
    <property type="entry name" value="NAT_SF"/>
    <property type="match status" value="1"/>
</dbReference>
<accession>A0AAU1U1H9</accession>
<dbReference type="AlphaFoldDB" id="A0AAU1U1H9"/>
<dbReference type="GO" id="GO:0016747">
    <property type="term" value="F:acyltransferase activity, transferring groups other than amino-acyl groups"/>
    <property type="evidence" value="ECO:0007669"/>
    <property type="project" value="InterPro"/>
</dbReference>
<protein>
    <submittedName>
        <fullName evidence="4">GNAT family N-acetyltransferase</fullName>
    </submittedName>
</protein>
<sequence>MKIVMDDLSGPQIAEFLDEHVQQMRSITPLESKHALNLDALREPGVTFWSVMEGNAVLGCGAIKRLDAGHAELKSMRTMPARKRSGIASLLLEHIVTEAKHMGFTRLSLETGSAEFFLPARKLYEKFGFVPCEAFADYRPDPSSTFMTRTL</sequence>
<proteinExistence type="predicted"/>
<dbReference type="InterPro" id="IPR016181">
    <property type="entry name" value="Acyl_CoA_acyltransferase"/>
</dbReference>
<evidence type="ECO:0000313" key="4">
    <source>
        <dbReference type="EMBL" id="WTS11485.1"/>
    </source>
</evidence>
<dbReference type="EMBL" id="CP108195">
    <property type="protein sequence ID" value="WTS11485.1"/>
    <property type="molecule type" value="Genomic_DNA"/>
</dbReference>
<name>A0AAU1U1H9_9ACTN</name>